<gene>
    <name evidence="2" type="ORF">H9Y05_05880</name>
</gene>
<evidence type="ECO:0000259" key="1">
    <source>
        <dbReference type="Pfam" id="PF14771"/>
    </source>
</evidence>
<feature type="domain" description="DUF4476" evidence="1">
    <location>
        <begin position="139"/>
        <end position="223"/>
    </location>
</feature>
<organism evidence="2 3">
    <name type="scientific">Taishania pollutisoli</name>
    <dbReference type="NCBI Taxonomy" id="2766479"/>
    <lineage>
        <taxon>Bacteria</taxon>
        <taxon>Pseudomonadati</taxon>
        <taxon>Bacteroidota</taxon>
        <taxon>Flavobacteriia</taxon>
        <taxon>Flavobacteriales</taxon>
        <taxon>Crocinitomicaceae</taxon>
        <taxon>Taishania</taxon>
    </lineage>
</organism>
<dbReference type="RefSeq" id="WP_216713748.1">
    <property type="nucleotide sequence ID" value="NZ_JACVEL010000003.1"/>
</dbReference>
<evidence type="ECO:0000313" key="2">
    <source>
        <dbReference type="EMBL" id="MBC9812004.1"/>
    </source>
</evidence>
<dbReference type="InterPro" id="IPR028011">
    <property type="entry name" value="DUF4476"/>
</dbReference>
<proteinExistence type="predicted"/>
<comment type="caution">
    <text evidence="2">The sequence shown here is derived from an EMBL/GenBank/DDBJ whole genome shotgun (WGS) entry which is preliminary data.</text>
</comment>
<dbReference type="Pfam" id="PF14771">
    <property type="entry name" value="DUF4476"/>
    <property type="match status" value="1"/>
</dbReference>
<dbReference type="EMBL" id="JACVEL010000003">
    <property type="protein sequence ID" value="MBC9812004.1"/>
    <property type="molecule type" value="Genomic_DNA"/>
</dbReference>
<dbReference type="AlphaFoldDB" id="A0A8J6P583"/>
<dbReference type="Proteomes" id="UP000652681">
    <property type="component" value="Unassembled WGS sequence"/>
</dbReference>
<reference evidence="2" key="1">
    <citation type="submission" date="2020-09" db="EMBL/GenBank/DDBJ databases">
        <title>Taishania pollutisoli gen. nov., sp. nov., Isolated from Tetrabromobisphenol A-Contaminated Soil.</title>
        <authorList>
            <person name="Chen Q."/>
        </authorList>
    </citation>
    <scope>NUCLEOTIDE SEQUENCE</scope>
    <source>
        <strain evidence="2">CZZ-1</strain>
    </source>
</reference>
<sequence>MRIIFTFLIAVVLHFSGSASELYIRVNASGEYFASVSTQTHYNANNIFKFSDLPGGIATIQVFNRMTNAILYNGSLSLKNNERIVAQIDGFGQLTIIQRVQIQELNWYTTIANTDGYPNNPYPNPTNPYPGNQAGNAEVFQKFMTSLKNESIDGNKLTMAKSFVKSNSLSADQIAQISRQLSFDSNRLEFAKYAYDYCFDKSNYFLLKDTFSFSSNYNNLLKYIESK</sequence>
<evidence type="ECO:0000313" key="3">
    <source>
        <dbReference type="Proteomes" id="UP000652681"/>
    </source>
</evidence>
<accession>A0A8J6P583</accession>
<keyword evidence="3" id="KW-1185">Reference proteome</keyword>
<name>A0A8J6P583_9FLAO</name>
<protein>
    <submittedName>
        <fullName evidence="2">DUF4476 domain-containing protein</fullName>
    </submittedName>
</protein>